<feature type="region of interest" description="Disordered" evidence="1">
    <location>
        <begin position="95"/>
        <end position="126"/>
    </location>
</feature>
<name>A0AB36BK20_STAWA</name>
<dbReference type="AlphaFoldDB" id="A0AB36BK20"/>
<evidence type="ECO:0000313" key="3">
    <source>
        <dbReference type="Proteomes" id="UP000481807"/>
    </source>
</evidence>
<gene>
    <name evidence="2" type="ORF">D3Z30_11615</name>
</gene>
<accession>A0AB36BK20</accession>
<organism evidence="2 3">
    <name type="scientific">Staphylococcus warneri</name>
    <dbReference type="NCBI Taxonomy" id="1292"/>
    <lineage>
        <taxon>Bacteria</taxon>
        <taxon>Bacillati</taxon>
        <taxon>Bacillota</taxon>
        <taxon>Bacilli</taxon>
        <taxon>Bacillales</taxon>
        <taxon>Staphylococcaceae</taxon>
        <taxon>Staphylococcus</taxon>
    </lineage>
</organism>
<reference evidence="2 3" key="1">
    <citation type="submission" date="2018-08" db="EMBL/GenBank/DDBJ databases">
        <title>Murine metabolic-syndrome-specific gut microbial biobank.</title>
        <authorList>
            <person name="Liu C."/>
        </authorList>
    </citation>
    <scope>NUCLEOTIDE SEQUENCE [LARGE SCALE GENOMIC DNA]</scope>
    <source>
        <strain evidence="2 3">1XD21-27</strain>
    </source>
</reference>
<dbReference type="RefSeq" id="WP_160175632.1">
    <property type="nucleotide sequence ID" value="NZ_QXWP01000009.1"/>
</dbReference>
<evidence type="ECO:0000256" key="1">
    <source>
        <dbReference type="SAM" id="MobiDB-lite"/>
    </source>
</evidence>
<protein>
    <submittedName>
        <fullName evidence="2">Uncharacterized protein</fullName>
    </submittedName>
</protein>
<proteinExistence type="predicted"/>
<comment type="caution">
    <text evidence="2">The sequence shown here is derived from an EMBL/GenBank/DDBJ whole genome shotgun (WGS) entry which is preliminary data.</text>
</comment>
<sequence length="326" mass="37954">MTSLIKRAIPTEDKPQKYLRNNKEDISITPWEAKQLFPDTITSGRAFKCKCGAPITCRAISKDSNIAPVFINQVTKENKHASWCDYHPRNIEKANAESNKHKKKHKNKNDGEFKSTLTSNGFPTEDKKGKAIAENEYTDGNSSMDTVTKAVGEPSDIRHTKYNLKTVEEHVLQYLDDKYLQIYTANGDRISIHEMFQPIQKNKVRNKCKYPRIYYGKAYINPSQNNEDILQIKFHEKIKFQGVEKRPYFKVEKTYLRKNYEDIYDAYMEKQTSQFDVYITLPFVVGSFKNKANEKKVDYITFQSYKSDGQHIKADSKELKANMYIC</sequence>
<dbReference type="EMBL" id="QXWP01000009">
    <property type="protein sequence ID" value="NBH31620.1"/>
    <property type="molecule type" value="Genomic_DNA"/>
</dbReference>
<evidence type="ECO:0000313" key="2">
    <source>
        <dbReference type="EMBL" id="NBH31620.1"/>
    </source>
</evidence>
<dbReference type="Proteomes" id="UP000481807">
    <property type="component" value="Unassembled WGS sequence"/>
</dbReference>